<feature type="transmembrane region" description="Helical" evidence="9">
    <location>
        <begin position="178"/>
        <end position="207"/>
    </location>
</feature>
<dbReference type="PROSITE" id="PS50928">
    <property type="entry name" value="ABC_TM1"/>
    <property type="match status" value="1"/>
</dbReference>
<dbReference type="InterPro" id="IPR043429">
    <property type="entry name" value="ArtM/GltK/GlnP/TcyL/YhdX-like"/>
</dbReference>
<dbReference type="SUPFAM" id="SSF161098">
    <property type="entry name" value="MetI-like"/>
    <property type="match status" value="1"/>
</dbReference>
<sequence length="397" mass="43004">MADRPQTLGDLGEHKPAHSGPRYRYLLHDAIIYIALALAVMFVIRNVSSNLDRLHITGGFAFLQGKQAGFGISETLIAYDAQASYGRAVVVGLLNTLFVSCLTIVLSTVLGTGIGVLRLGRNRLLSKLAQAYVELFRNTPLLLQLMFWYALILISFPGPREAAPILGIALFTNRGLFLPWVVSSAGFGWFYAATSASILVALIWRWVCKRRQQSTGVRMPVFLPSLAAWAVLLILCKIYSGAELSLDWPKPTGFRIAGGVSLSPELATLVIGLTLYTSALIGEIVRAGIMSVQKGQIEAARALGLHEFTILRLVVLPLAIRAIVPPLTSQYLSLMKNSSLAVAIGYPDLASIINTIINQTGQAIEGIAILMGAYLSISIGISLALNLFNKRMALVQR</sequence>
<dbReference type="PANTHER" id="PTHR30614">
    <property type="entry name" value="MEMBRANE COMPONENT OF AMINO ACID ABC TRANSPORTER"/>
    <property type="match status" value="1"/>
</dbReference>
<dbReference type="Proteomes" id="UP000526625">
    <property type="component" value="Unassembled WGS sequence"/>
</dbReference>
<keyword evidence="8 9" id="KW-0472">Membrane</keyword>
<feature type="transmembrane region" description="Helical" evidence="9">
    <location>
        <begin position="25"/>
        <end position="44"/>
    </location>
</feature>
<dbReference type="AlphaFoldDB" id="A0A6P1CDJ5"/>
<feature type="transmembrane region" description="Helical" evidence="9">
    <location>
        <begin position="266"/>
        <end position="289"/>
    </location>
</feature>
<evidence type="ECO:0000313" key="11">
    <source>
        <dbReference type="EMBL" id="MBB6495746.1"/>
    </source>
</evidence>
<proteinExistence type="inferred from homology"/>
<accession>A0A6P1CDJ5</accession>
<keyword evidence="5 9" id="KW-0812">Transmembrane</keyword>
<dbReference type="EMBL" id="JAADZA010000065">
    <property type="protein sequence ID" value="NEV15118.1"/>
    <property type="molecule type" value="Genomic_DNA"/>
</dbReference>
<keyword evidence="3 9" id="KW-0813">Transport</keyword>
<dbReference type="GO" id="GO:0006865">
    <property type="term" value="P:amino acid transport"/>
    <property type="evidence" value="ECO:0007669"/>
    <property type="project" value="UniProtKB-KW"/>
</dbReference>
<evidence type="ECO:0000256" key="3">
    <source>
        <dbReference type="ARBA" id="ARBA00022448"/>
    </source>
</evidence>
<dbReference type="EMBL" id="JACHBF010000039">
    <property type="protein sequence ID" value="MBB6495746.1"/>
    <property type="molecule type" value="Genomic_DNA"/>
</dbReference>
<feature type="transmembrane region" description="Helical" evidence="9">
    <location>
        <begin position="310"/>
        <end position="328"/>
    </location>
</feature>
<dbReference type="RefSeq" id="WP_015342156.1">
    <property type="nucleotide sequence ID" value="NZ_JAADZA010000065.1"/>
</dbReference>
<comment type="similarity">
    <text evidence="2">Belongs to the binding-protein-dependent transport system permease family. HisMQ subfamily.</text>
</comment>
<dbReference type="InterPro" id="IPR000515">
    <property type="entry name" value="MetI-like"/>
</dbReference>
<name>A0A6P1CDJ5_RHITR</name>
<dbReference type="Pfam" id="PF00528">
    <property type="entry name" value="BPD_transp_1"/>
    <property type="match status" value="1"/>
</dbReference>
<evidence type="ECO:0000256" key="9">
    <source>
        <dbReference type="RuleBase" id="RU363032"/>
    </source>
</evidence>
<evidence type="ECO:0000256" key="6">
    <source>
        <dbReference type="ARBA" id="ARBA00022970"/>
    </source>
</evidence>
<evidence type="ECO:0000256" key="2">
    <source>
        <dbReference type="ARBA" id="ARBA00010072"/>
    </source>
</evidence>
<dbReference type="GO" id="GO:0022857">
    <property type="term" value="F:transmembrane transporter activity"/>
    <property type="evidence" value="ECO:0007669"/>
    <property type="project" value="InterPro"/>
</dbReference>
<dbReference type="InterPro" id="IPR010065">
    <property type="entry name" value="AA_ABC_transptr_permease_3TM"/>
</dbReference>
<dbReference type="CDD" id="cd06261">
    <property type="entry name" value="TM_PBP2"/>
    <property type="match status" value="1"/>
</dbReference>
<reference evidence="11 14" key="2">
    <citation type="submission" date="2020-08" db="EMBL/GenBank/DDBJ databases">
        <title>Genomic Encyclopedia of Type Strains, Phase IV (KMG-V): Genome sequencing to study the core and pangenomes of soil and plant-associated prokaryotes.</title>
        <authorList>
            <person name="Whitman W."/>
        </authorList>
    </citation>
    <scope>NUCLEOTIDE SEQUENCE [LARGE SCALE GENOMIC DNA]</scope>
    <source>
        <strain evidence="11 14">SEMIA 4059</strain>
    </source>
</reference>
<evidence type="ECO:0000313" key="12">
    <source>
        <dbReference type="EMBL" id="NEV15118.1"/>
    </source>
</evidence>
<gene>
    <name evidence="11" type="ORF">GGD45_006212</name>
    <name evidence="12" type="ORF">GXW80_29565</name>
</gene>
<evidence type="ECO:0000313" key="13">
    <source>
        <dbReference type="Proteomes" id="UP000471190"/>
    </source>
</evidence>
<dbReference type="Gene3D" id="1.10.3720.10">
    <property type="entry name" value="MetI-like"/>
    <property type="match status" value="2"/>
</dbReference>
<reference evidence="12 13" key="1">
    <citation type="submission" date="2020-02" db="EMBL/GenBank/DDBJ databases">
        <title>Draft genome sequence of Rhizobium tropici.</title>
        <authorList>
            <person name="Khayi S."/>
            <person name="Jemo M."/>
        </authorList>
    </citation>
    <scope>NUCLEOTIDE SEQUENCE [LARGE SCALE GENOMIC DNA]</scope>
    <source>
        <strain evidence="12 13">A12</strain>
    </source>
</reference>
<feature type="transmembrane region" description="Helical" evidence="9">
    <location>
        <begin position="141"/>
        <end position="158"/>
    </location>
</feature>
<feature type="transmembrane region" description="Helical" evidence="9">
    <location>
        <begin position="219"/>
        <end position="240"/>
    </location>
</feature>
<dbReference type="PANTHER" id="PTHR30614:SF37">
    <property type="entry name" value="AMINO-ACID ABC TRANSPORTER PERMEASE PROTEIN YHDX-RELATED"/>
    <property type="match status" value="1"/>
</dbReference>
<feature type="transmembrane region" description="Helical" evidence="9">
    <location>
        <begin position="97"/>
        <end position="120"/>
    </location>
</feature>
<feature type="domain" description="ABC transmembrane type-1" evidence="10">
    <location>
        <begin position="93"/>
        <end position="385"/>
    </location>
</feature>
<comment type="subcellular location">
    <subcellularLocation>
        <location evidence="1">Cell inner membrane</location>
        <topology evidence="1">Multi-pass membrane protein</topology>
    </subcellularLocation>
    <subcellularLocation>
        <location evidence="9">Cell membrane</location>
        <topology evidence="9">Multi-pass membrane protein</topology>
    </subcellularLocation>
</comment>
<evidence type="ECO:0000256" key="5">
    <source>
        <dbReference type="ARBA" id="ARBA00022692"/>
    </source>
</evidence>
<evidence type="ECO:0000256" key="4">
    <source>
        <dbReference type="ARBA" id="ARBA00022475"/>
    </source>
</evidence>
<evidence type="ECO:0000313" key="14">
    <source>
        <dbReference type="Proteomes" id="UP000526625"/>
    </source>
</evidence>
<organism evidence="12 13">
    <name type="scientific">Rhizobium tropici</name>
    <dbReference type="NCBI Taxonomy" id="398"/>
    <lineage>
        <taxon>Bacteria</taxon>
        <taxon>Pseudomonadati</taxon>
        <taxon>Pseudomonadota</taxon>
        <taxon>Alphaproteobacteria</taxon>
        <taxon>Hyphomicrobiales</taxon>
        <taxon>Rhizobiaceae</taxon>
        <taxon>Rhizobium/Agrobacterium group</taxon>
        <taxon>Rhizobium</taxon>
    </lineage>
</organism>
<dbReference type="GO" id="GO:0043190">
    <property type="term" value="C:ATP-binding cassette (ABC) transporter complex"/>
    <property type="evidence" value="ECO:0007669"/>
    <property type="project" value="InterPro"/>
</dbReference>
<evidence type="ECO:0000256" key="7">
    <source>
        <dbReference type="ARBA" id="ARBA00022989"/>
    </source>
</evidence>
<dbReference type="Proteomes" id="UP000471190">
    <property type="component" value="Unassembled WGS sequence"/>
</dbReference>
<evidence type="ECO:0000256" key="1">
    <source>
        <dbReference type="ARBA" id="ARBA00004429"/>
    </source>
</evidence>
<comment type="caution">
    <text evidence="12">The sequence shown here is derived from an EMBL/GenBank/DDBJ whole genome shotgun (WGS) entry which is preliminary data.</text>
</comment>
<protein>
    <submittedName>
        <fullName evidence="12">ABC transporter permease subunit</fullName>
    </submittedName>
    <submittedName>
        <fullName evidence="11">General L-amino acid transport system permease protein</fullName>
    </submittedName>
</protein>
<evidence type="ECO:0000256" key="8">
    <source>
        <dbReference type="ARBA" id="ARBA00023136"/>
    </source>
</evidence>
<dbReference type="NCBIfam" id="TIGR01726">
    <property type="entry name" value="HEQRo_perm_3TM"/>
    <property type="match status" value="1"/>
</dbReference>
<keyword evidence="4" id="KW-1003">Cell membrane</keyword>
<keyword evidence="14" id="KW-1185">Reference proteome</keyword>
<keyword evidence="7 9" id="KW-1133">Transmembrane helix</keyword>
<keyword evidence="6" id="KW-0029">Amino-acid transport</keyword>
<feature type="transmembrane region" description="Helical" evidence="9">
    <location>
        <begin position="367"/>
        <end position="388"/>
    </location>
</feature>
<dbReference type="InterPro" id="IPR035906">
    <property type="entry name" value="MetI-like_sf"/>
</dbReference>
<evidence type="ECO:0000259" key="10">
    <source>
        <dbReference type="PROSITE" id="PS50928"/>
    </source>
</evidence>